<sequence>MNLTLLVIRSAIPEQLAEFYTLFGLTFDYHRHGNSPYHYSAHIGPTLLEIYPLLKGQEKADTSIRLGFAINEFEQTVADLTLLGATIHQPAVETEWGLMAIVGDPEGRKIELYKETKI</sequence>
<dbReference type="Proteomes" id="UP000294498">
    <property type="component" value="Unassembled WGS sequence"/>
</dbReference>
<keyword evidence="3" id="KW-1185">Reference proteome</keyword>
<dbReference type="OrthoDB" id="5186830at2"/>
<reference evidence="2 3" key="1">
    <citation type="submission" date="2019-03" db="EMBL/GenBank/DDBJ databases">
        <title>Genomic Encyclopedia of Type Strains, Phase IV (KMG-IV): sequencing the most valuable type-strain genomes for metagenomic binning, comparative biology and taxonomic classification.</title>
        <authorList>
            <person name="Goeker M."/>
        </authorList>
    </citation>
    <scope>NUCLEOTIDE SEQUENCE [LARGE SCALE GENOMIC DNA]</scope>
    <source>
        <strain evidence="2 3">DSM 100059</strain>
    </source>
</reference>
<proteinExistence type="predicted"/>
<dbReference type="InterPro" id="IPR029068">
    <property type="entry name" value="Glyas_Bleomycin-R_OHBP_Dase"/>
</dbReference>
<dbReference type="SUPFAM" id="SSF54593">
    <property type="entry name" value="Glyoxalase/Bleomycin resistance protein/Dihydroxybiphenyl dioxygenase"/>
    <property type="match status" value="1"/>
</dbReference>
<dbReference type="RefSeq" id="WP_133996729.1">
    <property type="nucleotide sequence ID" value="NZ_SODV01000002.1"/>
</dbReference>
<feature type="domain" description="Glyoxalase-like" evidence="1">
    <location>
        <begin position="7"/>
        <end position="112"/>
    </location>
</feature>
<gene>
    <name evidence="2" type="ORF">EDB95_4213</name>
</gene>
<dbReference type="AlphaFoldDB" id="A0A4R8DFY0"/>
<dbReference type="EMBL" id="SODV01000002">
    <property type="protein sequence ID" value="TDW96385.1"/>
    <property type="molecule type" value="Genomic_DNA"/>
</dbReference>
<dbReference type="Gene3D" id="3.10.180.10">
    <property type="entry name" value="2,3-Dihydroxybiphenyl 1,2-Dioxygenase, domain 1"/>
    <property type="match status" value="1"/>
</dbReference>
<protein>
    <recommendedName>
        <fullName evidence="1">Glyoxalase-like domain-containing protein</fullName>
    </recommendedName>
</protein>
<evidence type="ECO:0000259" key="1">
    <source>
        <dbReference type="Pfam" id="PF18029"/>
    </source>
</evidence>
<evidence type="ECO:0000313" key="3">
    <source>
        <dbReference type="Proteomes" id="UP000294498"/>
    </source>
</evidence>
<name>A0A4R8DFY0_9BACT</name>
<dbReference type="InterPro" id="IPR041581">
    <property type="entry name" value="Glyoxalase_6"/>
</dbReference>
<evidence type="ECO:0000313" key="2">
    <source>
        <dbReference type="EMBL" id="TDW96385.1"/>
    </source>
</evidence>
<organism evidence="2 3">
    <name type="scientific">Dinghuibacter silviterrae</name>
    <dbReference type="NCBI Taxonomy" id="1539049"/>
    <lineage>
        <taxon>Bacteria</taxon>
        <taxon>Pseudomonadati</taxon>
        <taxon>Bacteroidota</taxon>
        <taxon>Chitinophagia</taxon>
        <taxon>Chitinophagales</taxon>
        <taxon>Chitinophagaceae</taxon>
        <taxon>Dinghuibacter</taxon>
    </lineage>
</organism>
<comment type="caution">
    <text evidence="2">The sequence shown here is derived from an EMBL/GenBank/DDBJ whole genome shotgun (WGS) entry which is preliminary data.</text>
</comment>
<accession>A0A4R8DFY0</accession>
<dbReference type="Pfam" id="PF18029">
    <property type="entry name" value="Glyoxalase_6"/>
    <property type="match status" value="1"/>
</dbReference>